<dbReference type="Proteomes" id="UP000000305">
    <property type="component" value="Unassembled WGS sequence"/>
</dbReference>
<dbReference type="InParanoid" id="E9FZC5"/>
<dbReference type="InterPro" id="IPR039051">
    <property type="entry name" value="SE-CTX-like"/>
</dbReference>
<dbReference type="PANTHER" id="PTHR40472">
    <property type="entry name" value="RICIN B-TYPE LECTIN DOMAIN-CONTAINING PROTEIN"/>
    <property type="match status" value="1"/>
</dbReference>
<organism evidence="3 4">
    <name type="scientific">Daphnia pulex</name>
    <name type="common">Water flea</name>
    <dbReference type="NCBI Taxonomy" id="6669"/>
    <lineage>
        <taxon>Eukaryota</taxon>
        <taxon>Metazoa</taxon>
        <taxon>Ecdysozoa</taxon>
        <taxon>Arthropoda</taxon>
        <taxon>Crustacea</taxon>
        <taxon>Branchiopoda</taxon>
        <taxon>Diplostraca</taxon>
        <taxon>Cladocera</taxon>
        <taxon>Anomopoda</taxon>
        <taxon>Daphniidae</taxon>
        <taxon>Daphnia</taxon>
    </lineage>
</organism>
<sequence length="717" mass="82363">MAVIRTEVTLFLFQAWVLLTSSLLMTDSGHGKFKLTSVLRSSSNQSLTSRQNLNMEVIQIVMSLTDFITTNVRQSFDNEGDDKDHKEKITHFGRIQSEFEYHKGELKTINREIKLTGLLMGYSQHEEKIKQSLLALHQYLEQPDESNRHIFMREATYLTSSISVIVDGLLGQNVFNPDIMAVMLDSIGCHGRQLHKKIKFIMSIVMTGLWVRGEYQRMRNVTELDSSHFKKFIMTSTIQLTKRLDDMVIDCQADEKNVSQEMRKIMKSQTSRGLKSIADSLLQFLEDKYDTKKWIVVALPNLSENLITTHGNWSGITSEKWHYVLEKGIIALAVSVNQSDWSTLSYQSASNVLEKFDIPIRTSPGLLFGIPRYYVNAKEIHEHLNRFLLPLRAQSRADIQTLVVEVDPAKVTIVASNGTKYLLLSNQFNCCHLVMVIIKSSDSDSIPAANNQQICAQSLTKDSNEPGLLRNELNQAYLSVYDDRNQESLPIILDRVWRNSSGQRWRFINDQLINDHNQCLTAWTEGSSLLYQYDCHRDWVGQIWHRNGLQIVNGYNLCLDYEGVTYDGTMRVVQNYCDSTPSFLWADWDTSCEDSLIPPPSGAGSRSFRNEFSRRYLSVYSDEEYVFDKPWNNSPGKNWTFVDDTLRNGFGKCLIGKGWYVQQVDCDGSDKAKRWTLNEKRQIVSAEGYCLGVGDKEGYVSYTYCKDSAAYRWWYNK</sequence>
<dbReference type="KEGG" id="dpx:DAPPUDRAFT_97253"/>
<dbReference type="Gene3D" id="2.80.10.50">
    <property type="match status" value="2"/>
</dbReference>
<proteinExistence type="predicted"/>
<gene>
    <name evidence="3" type="ORF">DAPPUDRAFT_97253</name>
</gene>
<dbReference type="InterPro" id="IPR000772">
    <property type="entry name" value="Ricin_B_lectin"/>
</dbReference>
<accession>E9FZC5</accession>
<feature type="signal peptide" evidence="1">
    <location>
        <begin position="1"/>
        <end position="22"/>
    </location>
</feature>
<keyword evidence="4" id="KW-1185">Reference proteome</keyword>
<dbReference type="HOGENOM" id="CLU_363012_0_0_1"/>
<dbReference type="CDD" id="cd00161">
    <property type="entry name" value="beta-trefoil_Ricin-like"/>
    <property type="match status" value="1"/>
</dbReference>
<dbReference type="EMBL" id="GL732528">
    <property type="protein sequence ID" value="EFX87028.1"/>
    <property type="molecule type" value="Genomic_DNA"/>
</dbReference>
<dbReference type="PROSITE" id="PS50231">
    <property type="entry name" value="RICIN_B_LECTIN"/>
    <property type="match status" value="1"/>
</dbReference>
<feature type="domain" description="Ricin B lectin" evidence="2">
    <location>
        <begin position="467"/>
        <end position="583"/>
    </location>
</feature>
<dbReference type="OrthoDB" id="10415771at2759"/>
<keyword evidence="1" id="KW-0732">Signal</keyword>
<evidence type="ECO:0000259" key="2">
    <source>
        <dbReference type="Pfam" id="PF00652"/>
    </source>
</evidence>
<dbReference type="Pfam" id="PF00652">
    <property type="entry name" value="Ricin_B_lectin"/>
    <property type="match status" value="1"/>
</dbReference>
<evidence type="ECO:0000256" key="1">
    <source>
        <dbReference type="SAM" id="SignalP"/>
    </source>
</evidence>
<dbReference type="PANTHER" id="PTHR40472:SF6">
    <property type="entry name" value="RICIN B-TYPE LECTIN DOMAIN-CONTAINING PROTEIN"/>
    <property type="match status" value="1"/>
</dbReference>
<feature type="chain" id="PRO_5003236535" description="Ricin B lectin domain-containing protein" evidence="1">
    <location>
        <begin position="23"/>
        <end position="717"/>
    </location>
</feature>
<reference evidence="3 4" key="1">
    <citation type="journal article" date="2011" name="Science">
        <title>The ecoresponsive genome of Daphnia pulex.</title>
        <authorList>
            <person name="Colbourne J.K."/>
            <person name="Pfrender M.E."/>
            <person name="Gilbert D."/>
            <person name="Thomas W.K."/>
            <person name="Tucker A."/>
            <person name="Oakley T.H."/>
            <person name="Tokishita S."/>
            <person name="Aerts A."/>
            <person name="Arnold G.J."/>
            <person name="Basu M.K."/>
            <person name="Bauer D.J."/>
            <person name="Caceres C.E."/>
            <person name="Carmel L."/>
            <person name="Casola C."/>
            <person name="Choi J.H."/>
            <person name="Detter J.C."/>
            <person name="Dong Q."/>
            <person name="Dusheyko S."/>
            <person name="Eads B.D."/>
            <person name="Frohlich T."/>
            <person name="Geiler-Samerotte K.A."/>
            <person name="Gerlach D."/>
            <person name="Hatcher P."/>
            <person name="Jogdeo S."/>
            <person name="Krijgsveld J."/>
            <person name="Kriventseva E.V."/>
            <person name="Kultz D."/>
            <person name="Laforsch C."/>
            <person name="Lindquist E."/>
            <person name="Lopez J."/>
            <person name="Manak J.R."/>
            <person name="Muller J."/>
            <person name="Pangilinan J."/>
            <person name="Patwardhan R.P."/>
            <person name="Pitluck S."/>
            <person name="Pritham E.J."/>
            <person name="Rechtsteiner A."/>
            <person name="Rho M."/>
            <person name="Rogozin I.B."/>
            <person name="Sakarya O."/>
            <person name="Salamov A."/>
            <person name="Schaack S."/>
            <person name="Shapiro H."/>
            <person name="Shiga Y."/>
            <person name="Skalitzky C."/>
            <person name="Smith Z."/>
            <person name="Souvorov A."/>
            <person name="Sung W."/>
            <person name="Tang Z."/>
            <person name="Tsuchiya D."/>
            <person name="Tu H."/>
            <person name="Vos H."/>
            <person name="Wang M."/>
            <person name="Wolf Y.I."/>
            <person name="Yamagata H."/>
            <person name="Yamada T."/>
            <person name="Ye Y."/>
            <person name="Shaw J.R."/>
            <person name="Andrews J."/>
            <person name="Crease T.J."/>
            <person name="Tang H."/>
            <person name="Lucas S.M."/>
            <person name="Robertson H.M."/>
            <person name="Bork P."/>
            <person name="Koonin E.V."/>
            <person name="Zdobnov E.M."/>
            <person name="Grigoriev I.V."/>
            <person name="Lynch M."/>
            <person name="Boore J.L."/>
        </authorList>
    </citation>
    <scope>NUCLEOTIDE SEQUENCE [LARGE SCALE GENOMIC DNA]</scope>
</reference>
<dbReference type="InterPro" id="IPR035992">
    <property type="entry name" value="Ricin_B-like_lectins"/>
</dbReference>
<dbReference type="SUPFAM" id="SSF50370">
    <property type="entry name" value="Ricin B-like lectins"/>
    <property type="match status" value="2"/>
</dbReference>
<protein>
    <recommendedName>
        <fullName evidence="2">Ricin B lectin domain-containing protein</fullName>
    </recommendedName>
</protein>
<evidence type="ECO:0000313" key="3">
    <source>
        <dbReference type="EMBL" id="EFX87028.1"/>
    </source>
</evidence>
<dbReference type="AlphaFoldDB" id="E9FZC5"/>
<dbReference type="PhylomeDB" id="E9FZC5"/>
<evidence type="ECO:0000313" key="4">
    <source>
        <dbReference type="Proteomes" id="UP000000305"/>
    </source>
</evidence>
<name>E9FZC5_DAPPU</name>